<proteinExistence type="predicted"/>
<dbReference type="AlphaFoldDB" id="G3PET0"/>
<protein>
    <submittedName>
        <fullName evidence="2">Uncharacterized protein</fullName>
    </submittedName>
</protein>
<dbReference type="Ensembl" id="ENSGACT00000016135.1">
    <property type="protein sequence ID" value="ENSGACP00000016104.1"/>
    <property type="gene ID" value="ENSGACG00000012173.1"/>
</dbReference>
<feature type="region of interest" description="Disordered" evidence="1">
    <location>
        <begin position="67"/>
        <end position="88"/>
    </location>
</feature>
<dbReference type="InParanoid" id="G3PET0"/>
<reference evidence="2" key="2">
    <citation type="submission" date="2024-04" db="UniProtKB">
        <authorList>
            <consortium name="Ensembl"/>
        </authorList>
    </citation>
    <scope>IDENTIFICATION</scope>
</reference>
<evidence type="ECO:0000256" key="1">
    <source>
        <dbReference type="SAM" id="MobiDB-lite"/>
    </source>
</evidence>
<dbReference type="Bgee" id="ENSGACG00000012173">
    <property type="expression patterns" value="Expressed in embryo"/>
</dbReference>
<sequence>NVFTTAAKRSVIYLQTLAGKILKVFQLNSAESLNERSRQRILPDGVTTLLHPHRSIPSPLSLRADAASVPKYRSPKLPFGHKDEEERK</sequence>
<reference evidence="2" key="1">
    <citation type="submission" date="2006-01" db="EMBL/GenBank/DDBJ databases">
        <authorList>
            <person name="Lindblad-Toh K."/>
            <person name="Mauceli E."/>
            <person name="Grabherr M."/>
            <person name="Chang J.L."/>
            <person name="Lander E.S."/>
        </authorList>
    </citation>
    <scope>NUCLEOTIDE SEQUENCE [LARGE SCALE GENOMIC DNA]</scope>
</reference>
<organism evidence="2">
    <name type="scientific">Gasterosteus aculeatus</name>
    <name type="common">Three-spined stickleback</name>
    <dbReference type="NCBI Taxonomy" id="69293"/>
    <lineage>
        <taxon>Eukaryota</taxon>
        <taxon>Metazoa</taxon>
        <taxon>Chordata</taxon>
        <taxon>Craniata</taxon>
        <taxon>Vertebrata</taxon>
        <taxon>Euteleostomi</taxon>
        <taxon>Actinopterygii</taxon>
        <taxon>Neopterygii</taxon>
        <taxon>Teleostei</taxon>
        <taxon>Neoteleostei</taxon>
        <taxon>Acanthomorphata</taxon>
        <taxon>Eupercaria</taxon>
        <taxon>Perciformes</taxon>
        <taxon>Cottioidei</taxon>
        <taxon>Gasterosteales</taxon>
        <taxon>Gasterosteidae</taxon>
        <taxon>Gasterosteus</taxon>
    </lineage>
</organism>
<name>G3PET0_GASAC</name>
<accession>G3PET0</accession>
<evidence type="ECO:0000313" key="2">
    <source>
        <dbReference type="Ensembl" id="ENSGACP00000016104.1"/>
    </source>
</evidence>